<feature type="compositionally biased region" description="Low complexity" evidence="1">
    <location>
        <begin position="31"/>
        <end position="47"/>
    </location>
</feature>
<dbReference type="GO" id="GO:1990238">
    <property type="term" value="F:double-stranded DNA endonuclease activity"/>
    <property type="evidence" value="ECO:0007669"/>
    <property type="project" value="TreeGrafter"/>
</dbReference>
<protein>
    <recommendedName>
        <fullName evidence="2">Transposase (putative) YhgA-like domain-containing protein</fullName>
    </recommendedName>
</protein>
<evidence type="ECO:0000313" key="4">
    <source>
        <dbReference type="Proteomes" id="UP000243688"/>
    </source>
</evidence>
<feature type="compositionally biased region" description="Low complexity" evidence="1">
    <location>
        <begin position="64"/>
        <end position="81"/>
    </location>
</feature>
<name>A0A2A6DYV9_9BACL</name>
<feature type="non-terminal residue" evidence="3">
    <location>
        <position position="271"/>
    </location>
</feature>
<dbReference type="InterPro" id="IPR051699">
    <property type="entry name" value="Rpn/YhgA-like_nuclease"/>
</dbReference>
<evidence type="ECO:0000259" key="2">
    <source>
        <dbReference type="Pfam" id="PF04754"/>
    </source>
</evidence>
<gene>
    <name evidence="3" type="ORF">BLM47_10740</name>
</gene>
<accession>A0A2A6DYV9</accession>
<dbReference type="InterPro" id="IPR006842">
    <property type="entry name" value="Transposase_31"/>
</dbReference>
<evidence type="ECO:0000256" key="1">
    <source>
        <dbReference type="SAM" id="MobiDB-lite"/>
    </source>
</evidence>
<evidence type="ECO:0000313" key="3">
    <source>
        <dbReference type="EMBL" id="PDO09756.1"/>
    </source>
</evidence>
<reference evidence="3 4" key="1">
    <citation type="submission" date="2016-12" db="EMBL/GenBank/DDBJ databases">
        <title>Candidatus Reconcilibacillus cellulovorans genome.</title>
        <authorList>
            <person name="Kolinko S."/>
            <person name="Wu Y.-W."/>
            <person name="Tachea F."/>
            <person name="Denzel E."/>
            <person name="Hiras J."/>
            <person name="Baecker N."/>
            <person name="Chan L.J."/>
            <person name="Eichorst S.A."/>
            <person name="Frey D."/>
            <person name="Adams P.D."/>
            <person name="Pray T."/>
            <person name="Tanjore D."/>
            <person name="Petzold C.J."/>
            <person name="Gladden J.M."/>
            <person name="Simmons B.A."/>
            <person name="Singer S.W."/>
        </authorList>
    </citation>
    <scope>NUCLEOTIDE SEQUENCE [LARGE SCALE GENOMIC DNA]</scope>
    <source>
        <strain evidence="3">JTherm</strain>
    </source>
</reference>
<dbReference type="EMBL" id="MOXJ01000028">
    <property type="protein sequence ID" value="PDO09756.1"/>
    <property type="molecule type" value="Genomic_DNA"/>
</dbReference>
<dbReference type="Proteomes" id="UP000243688">
    <property type="component" value="Unassembled WGS sequence"/>
</dbReference>
<dbReference type="AlphaFoldDB" id="A0A2A6DYV9"/>
<dbReference type="PANTHER" id="PTHR34611:SF2">
    <property type="entry name" value="INACTIVE RECOMBINATION-PROMOTING NUCLEASE-LIKE PROTEIN RPNE-RELATED"/>
    <property type="match status" value="1"/>
</dbReference>
<feature type="compositionally biased region" description="Basic and acidic residues" evidence="1">
    <location>
        <begin position="18"/>
        <end position="27"/>
    </location>
</feature>
<dbReference type="GO" id="GO:0006310">
    <property type="term" value="P:DNA recombination"/>
    <property type="evidence" value="ECO:0007669"/>
    <property type="project" value="TreeGrafter"/>
</dbReference>
<proteinExistence type="predicted"/>
<organism evidence="3 4">
    <name type="scientific">Candidatus Reconcilbacillus cellulovorans</name>
    <dbReference type="NCBI Taxonomy" id="1906605"/>
    <lineage>
        <taxon>Bacteria</taxon>
        <taxon>Bacillati</taxon>
        <taxon>Bacillota</taxon>
        <taxon>Bacilli</taxon>
        <taxon>Bacillales</taxon>
        <taxon>Paenibacillaceae</taxon>
        <taxon>Candidatus Reconcilbacillus</taxon>
    </lineage>
</organism>
<comment type="caution">
    <text evidence="3">The sequence shown here is derived from an EMBL/GenBank/DDBJ whole genome shotgun (WGS) entry which is preliminary data.</text>
</comment>
<feature type="compositionally biased region" description="Low complexity" evidence="1">
    <location>
        <begin position="217"/>
        <end position="230"/>
    </location>
</feature>
<feature type="region of interest" description="Disordered" evidence="1">
    <location>
        <begin position="1"/>
        <end position="102"/>
    </location>
</feature>
<feature type="compositionally biased region" description="Basic and acidic residues" evidence="1">
    <location>
        <begin position="48"/>
        <end position="63"/>
    </location>
</feature>
<dbReference type="PANTHER" id="PTHR34611">
    <property type="match status" value="1"/>
</dbReference>
<dbReference type="Pfam" id="PF04754">
    <property type="entry name" value="Transposase_31"/>
    <property type="match status" value="1"/>
</dbReference>
<sequence length="271" mass="29156">MVERQKQDGGDSENNGRSVDRDCDHAEPGSANAPAEIAAAEAAAAVEKAAHPEDLPATRDARPSRPTSPVSPAASSPVDADGISSQPQTPDTTGPAELVPSPPASAYHVHDLAYRGLLSVKAVFLDFLRSFVPADWVRDLDEDSFTQVESTLVLQDLRKREPDVLWRGRLRTDGREIVVVVLVEVQSTVETKMALRLLGYMTAIWQKEAEKRTPGASTGPPGSNESPGSSATSGKLPAIVPIVIYNGKRPWTAARRFRELIEGAERFGEGL</sequence>
<feature type="region of interest" description="Disordered" evidence="1">
    <location>
        <begin position="211"/>
        <end position="233"/>
    </location>
</feature>
<feature type="domain" description="Transposase (putative) YhgA-like" evidence="2">
    <location>
        <begin position="110"/>
        <end position="262"/>
    </location>
</feature>
<feature type="compositionally biased region" description="Polar residues" evidence="1">
    <location>
        <begin position="83"/>
        <end position="92"/>
    </location>
</feature>